<comment type="subunit">
    <text evidence="1">Self-associates forming complexes of several hundred monomers.</text>
</comment>
<dbReference type="GO" id="GO:0003677">
    <property type="term" value="F:DNA binding"/>
    <property type="evidence" value="ECO:0007669"/>
    <property type="project" value="UniProtKB-KW"/>
</dbReference>
<name>A0A8J5TN26_HOMAM</name>
<evidence type="ECO:0000256" key="3">
    <source>
        <dbReference type="ARBA" id="ARBA00025466"/>
    </source>
</evidence>
<sequence length="204" mass="23266">MNYTDFHPARTSPITPREREYLVQLIGEEKILKNKDTNGKASSLKREAWIRITSKFNAEAYGPERSDLQIRKIWERLKIKAKKVKASNKQETMKMDDGTPPQEEDEETNKVFNIIADELGDFGNEFDSDARESGEHELTIRIKEAQLREIELGIKLKVEALKNTDLERKVLEAKLVAFRKMADAADEVKSAATIVQAAAFKSID</sequence>
<keyword evidence="6" id="KW-1185">Reference proteome</keyword>
<protein>
    <recommendedName>
        <fullName evidence="2">Regulatory protein zeste</fullName>
    </recommendedName>
</protein>
<evidence type="ECO:0000256" key="2">
    <source>
        <dbReference type="ARBA" id="ARBA00016807"/>
    </source>
</evidence>
<reference evidence="5" key="1">
    <citation type="journal article" date="2021" name="Sci. Adv.">
        <title>The American lobster genome reveals insights on longevity, neural, and immune adaptations.</title>
        <authorList>
            <person name="Polinski J.M."/>
            <person name="Zimin A.V."/>
            <person name="Clark K.F."/>
            <person name="Kohn A.B."/>
            <person name="Sadowski N."/>
            <person name="Timp W."/>
            <person name="Ptitsyn A."/>
            <person name="Khanna P."/>
            <person name="Romanova D.Y."/>
            <person name="Williams P."/>
            <person name="Greenwood S.J."/>
            <person name="Moroz L.L."/>
            <person name="Walt D.R."/>
            <person name="Bodnar A.G."/>
        </authorList>
    </citation>
    <scope>NUCLEOTIDE SEQUENCE</scope>
    <source>
        <strain evidence="5">GMGI-L3</strain>
    </source>
</reference>
<comment type="caution">
    <text evidence="5">The sequence shown here is derived from an EMBL/GenBank/DDBJ whole genome shotgun (WGS) entry which is preliminary data.</text>
</comment>
<dbReference type="EMBL" id="JAHLQT010001681">
    <property type="protein sequence ID" value="KAG7177825.1"/>
    <property type="molecule type" value="Genomic_DNA"/>
</dbReference>
<evidence type="ECO:0000313" key="6">
    <source>
        <dbReference type="Proteomes" id="UP000747542"/>
    </source>
</evidence>
<organism evidence="5 6">
    <name type="scientific">Homarus americanus</name>
    <name type="common">American lobster</name>
    <dbReference type="NCBI Taxonomy" id="6706"/>
    <lineage>
        <taxon>Eukaryota</taxon>
        <taxon>Metazoa</taxon>
        <taxon>Ecdysozoa</taxon>
        <taxon>Arthropoda</taxon>
        <taxon>Crustacea</taxon>
        <taxon>Multicrustacea</taxon>
        <taxon>Malacostraca</taxon>
        <taxon>Eumalacostraca</taxon>
        <taxon>Eucarida</taxon>
        <taxon>Decapoda</taxon>
        <taxon>Pleocyemata</taxon>
        <taxon>Astacidea</taxon>
        <taxon>Nephropoidea</taxon>
        <taxon>Nephropidae</taxon>
        <taxon>Homarus</taxon>
    </lineage>
</organism>
<keyword evidence="5" id="KW-0238">DNA-binding</keyword>
<comment type="function">
    <text evidence="3">Involved in transvection phenomena (= synapsis-dependent gene expression), where the synaptic pairing of chromosomes carrying genes with which zeste interacts influences the expression of these genes. Zeste binds to DNA and stimulates transcription from a nearby promoter.</text>
</comment>
<evidence type="ECO:0000259" key="4">
    <source>
        <dbReference type="Pfam" id="PF13873"/>
    </source>
</evidence>
<feature type="domain" description="Myb/SANT-like DNA-binding" evidence="4">
    <location>
        <begin position="10"/>
        <end position="83"/>
    </location>
</feature>
<evidence type="ECO:0000313" key="5">
    <source>
        <dbReference type="EMBL" id="KAG7177825.1"/>
    </source>
</evidence>
<dbReference type="PANTHER" id="PTHR21411:SF0">
    <property type="entry name" value="REGULATORY PROTEIN ZESTE"/>
    <property type="match status" value="1"/>
</dbReference>
<dbReference type="OrthoDB" id="6376865at2759"/>
<dbReference type="InterPro" id="IPR028002">
    <property type="entry name" value="Myb_DNA-bind_5"/>
</dbReference>
<accession>A0A8J5TN26</accession>
<dbReference type="Pfam" id="PF13873">
    <property type="entry name" value="Myb_DNA-bind_5"/>
    <property type="match status" value="1"/>
</dbReference>
<gene>
    <name evidence="5" type="primary">Msantd-L28</name>
    <name evidence="5" type="ORF">Hamer_G023069</name>
</gene>
<dbReference type="Proteomes" id="UP000747542">
    <property type="component" value="Unassembled WGS sequence"/>
</dbReference>
<proteinExistence type="predicted"/>
<dbReference type="AlphaFoldDB" id="A0A8J5TN26"/>
<evidence type="ECO:0000256" key="1">
    <source>
        <dbReference type="ARBA" id="ARBA00011764"/>
    </source>
</evidence>
<dbReference type="PANTHER" id="PTHR21411">
    <property type="entry name" value="APONTIC"/>
    <property type="match status" value="1"/>
</dbReference>